<evidence type="ECO:0000256" key="9">
    <source>
        <dbReference type="ARBA" id="ARBA00023163"/>
    </source>
</evidence>
<dbReference type="FunFam" id="3.30.160.60:FF:001506">
    <property type="entry name" value="Zinc finger protein"/>
    <property type="match status" value="1"/>
</dbReference>
<evidence type="ECO:0000256" key="1">
    <source>
        <dbReference type="ARBA" id="ARBA00004123"/>
    </source>
</evidence>
<keyword evidence="9" id="KW-0804">Transcription</keyword>
<evidence type="ECO:0000259" key="13">
    <source>
        <dbReference type="PROSITE" id="PS50157"/>
    </source>
</evidence>
<evidence type="ECO:0000256" key="12">
    <source>
        <dbReference type="SAM" id="MobiDB-lite"/>
    </source>
</evidence>
<sequence>MDVIKVECDPDIATHAVSSDGETVKQNVKEEPQEVPVSNFSQEREHNTDETEGSPHASIETCLTSSSDKDEPCEVNEDSLGEPTKGTDEEDTKIQPLYFVAIKEEVNDEDSNDEEVPEDHDICLDSDTLTQGDKDNEEKPHKCKVCGKSYLLASSLLLTNPVIREILPFLKVLTPFLFGVFNFCIDVLYFLRLPLGLFPLSIFFSSLCHIASPVIVEHPDLLRASLQHFASYGEVVTSGSITAQHGGGNLCRICGGSTKITSEAGLKTSTCTKCGDVTKHVGDKANENIDKFCENKIHVCGVCGNTYKNARHLREHSRIHKGPRPFKCDVCGKEFYQSGSLKTHLRVHTGEKPYKCDVCGRQFAQSGQLACHARTHTGEKPYECVVCNRQFAQKAQLRSHYRTHTGERPYECDVCGKRFTLPGVLKFHMRIHTGEKPYKCEVCNKDFTTSCALKTHMRIHSKEKPYKCEVCGKQFAQRAQLVCHSRTHTGEKPYECTVCNKRFAQVGMLRDHGRIHTGEKPYKCEICHHRFSQHANFIRHSRTHKALDQ</sequence>
<evidence type="ECO:0000256" key="3">
    <source>
        <dbReference type="ARBA" id="ARBA00022723"/>
    </source>
</evidence>
<comment type="subcellular location">
    <subcellularLocation>
        <location evidence="1">Nucleus</location>
    </subcellularLocation>
</comment>
<dbReference type="PROSITE" id="PS00028">
    <property type="entry name" value="ZINC_FINGER_C2H2_1"/>
    <property type="match status" value="9"/>
</dbReference>
<evidence type="ECO:0000256" key="10">
    <source>
        <dbReference type="ARBA" id="ARBA00023242"/>
    </source>
</evidence>
<feature type="domain" description="C2H2-type" evidence="13">
    <location>
        <begin position="494"/>
        <end position="521"/>
    </location>
</feature>
<keyword evidence="7" id="KW-0805">Transcription regulation</keyword>
<feature type="domain" description="C2H2-type" evidence="13">
    <location>
        <begin position="382"/>
        <end position="409"/>
    </location>
</feature>
<proteinExistence type="inferred from homology"/>
<dbReference type="SMART" id="SM00355">
    <property type="entry name" value="ZnF_C2H2"/>
    <property type="match status" value="9"/>
</dbReference>
<keyword evidence="10" id="KW-0539">Nucleus</keyword>
<feature type="domain" description="C2H2-type" evidence="13">
    <location>
        <begin position="522"/>
        <end position="549"/>
    </location>
</feature>
<keyword evidence="4" id="KW-0677">Repeat</keyword>
<protein>
    <recommendedName>
        <fullName evidence="13">C2H2-type domain-containing protein</fullName>
    </recommendedName>
</protein>
<dbReference type="Gene3D" id="3.30.160.60">
    <property type="entry name" value="Classic Zinc Finger"/>
    <property type="match status" value="9"/>
</dbReference>
<feature type="region of interest" description="Disordered" evidence="12">
    <location>
        <begin position="1"/>
        <end position="90"/>
    </location>
</feature>
<dbReference type="Pfam" id="PF00096">
    <property type="entry name" value="zf-C2H2"/>
    <property type="match status" value="9"/>
</dbReference>
<accession>A0A6L2PXH7</accession>
<evidence type="ECO:0000256" key="7">
    <source>
        <dbReference type="ARBA" id="ARBA00023015"/>
    </source>
</evidence>
<dbReference type="FunFam" id="3.30.160.60:FF:000188">
    <property type="entry name" value="Zinc finger protein 787"/>
    <property type="match status" value="1"/>
</dbReference>
<organism evidence="14 15">
    <name type="scientific">Coptotermes formosanus</name>
    <name type="common">Formosan subterranean termite</name>
    <dbReference type="NCBI Taxonomy" id="36987"/>
    <lineage>
        <taxon>Eukaryota</taxon>
        <taxon>Metazoa</taxon>
        <taxon>Ecdysozoa</taxon>
        <taxon>Arthropoda</taxon>
        <taxon>Hexapoda</taxon>
        <taxon>Insecta</taxon>
        <taxon>Pterygota</taxon>
        <taxon>Neoptera</taxon>
        <taxon>Polyneoptera</taxon>
        <taxon>Dictyoptera</taxon>
        <taxon>Blattodea</taxon>
        <taxon>Blattoidea</taxon>
        <taxon>Termitoidae</taxon>
        <taxon>Rhinotermitidae</taxon>
        <taxon>Coptotermes</taxon>
    </lineage>
</organism>
<evidence type="ECO:0000256" key="5">
    <source>
        <dbReference type="ARBA" id="ARBA00022771"/>
    </source>
</evidence>
<dbReference type="EMBL" id="BLKM01000690">
    <property type="protein sequence ID" value="GFG37331.1"/>
    <property type="molecule type" value="Genomic_DNA"/>
</dbReference>
<keyword evidence="5 11" id="KW-0863">Zinc-finger</keyword>
<dbReference type="PROSITE" id="PS50157">
    <property type="entry name" value="ZINC_FINGER_C2H2_2"/>
    <property type="match status" value="9"/>
</dbReference>
<feature type="domain" description="C2H2-type" evidence="13">
    <location>
        <begin position="354"/>
        <end position="381"/>
    </location>
</feature>
<dbReference type="OrthoDB" id="3437960at2759"/>
<dbReference type="GO" id="GO:0001227">
    <property type="term" value="F:DNA-binding transcription repressor activity, RNA polymerase II-specific"/>
    <property type="evidence" value="ECO:0007669"/>
    <property type="project" value="TreeGrafter"/>
</dbReference>
<gene>
    <name evidence="14" type="ORF">Cfor_07774</name>
</gene>
<dbReference type="InterPro" id="IPR013087">
    <property type="entry name" value="Znf_C2H2_type"/>
</dbReference>
<keyword evidence="15" id="KW-1185">Reference proteome</keyword>
<dbReference type="FunFam" id="3.30.160.60:FF:002343">
    <property type="entry name" value="Zinc finger protein 33A"/>
    <property type="match status" value="2"/>
</dbReference>
<keyword evidence="3" id="KW-0479">Metal-binding</keyword>
<feature type="domain" description="C2H2-type" evidence="13">
    <location>
        <begin position="438"/>
        <end position="465"/>
    </location>
</feature>
<dbReference type="FunFam" id="3.30.160.60:FF:000290">
    <property type="entry name" value="Zinc finger protein 697 isoform X1"/>
    <property type="match status" value="1"/>
</dbReference>
<feature type="compositionally biased region" description="Polar residues" evidence="12">
    <location>
        <begin position="16"/>
        <end position="26"/>
    </location>
</feature>
<evidence type="ECO:0000256" key="8">
    <source>
        <dbReference type="ARBA" id="ARBA00023125"/>
    </source>
</evidence>
<evidence type="ECO:0000256" key="11">
    <source>
        <dbReference type="PROSITE-ProRule" id="PRU00042"/>
    </source>
</evidence>
<dbReference type="FunFam" id="3.30.160.60:FF:000446">
    <property type="entry name" value="Zinc finger protein"/>
    <property type="match status" value="1"/>
</dbReference>
<dbReference type="FunFam" id="3.30.160.60:FF:000733">
    <property type="entry name" value="Zinc finger protein 236 variant"/>
    <property type="match status" value="1"/>
</dbReference>
<dbReference type="AlphaFoldDB" id="A0A6L2PXH7"/>
<feature type="domain" description="C2H2-type" evidence="13">
    <location>
        <begin position="298"/>
        <end position="325"/>
    </location>
</feature>
<evidence type="ECO:0000313" key="15">
    <source>
        <dbReference type="Proteomes" id="UP000502823"/>
    </source>
</evidence>
<dbReference type="SUPFAM" id="SSF57667">
    <property type="entry name" value="beta-beta-alpha zinc fingers"/>
    <property type="match status" value="5"/>
</dbReference>
<keyword evidence="8" id="KW-0238">DNA-binding</keyword>
<keyword evidence="6" id="KW-0862">Zinc</keyword>
<name>A0A6L2PXH7_COPFO</name>
<evidence type="ECO:0000256" key="2">
    <source>
        <dbReference type="ARBA" id="ARBA00006991"/>
    </source>
</evidence>
<feature type="domain" description="C2H2-type" evidence="13">
    <location>
        <begin position="466"/>
        <end position="493"/>
    </location>
</feature>
<dbReference type="GO" id="GO:0008270">
    <property type="term" value="F:zinc ion binding"/>
    <property type="evidence" value="ECO:0007669"/>
    <property type="project" value="UniProtKB-KW"/>
</dbReference>
<evidence type="ECO:0000256" key="6">
    <source>
        <dbReference type="ARBA" id="ARBA00022833"/>
    </source>
</evidence>
<dbReference type="PANTHER" id="PTHR24399:SF23">
    <property type="entry name" value="C2H2-TYPE DOMAIN-CONTAINING PROTEIN"/>
    <property type="match status" value="1"/>
</dbReference>
<dbReference type="InterPro" id="IPR036236">
    <property type="entry name" value="Znf_C2H2_sf"/>
</dbReference>
<evidence type="ECO:0000313" key="14">
    <source>
        <dbReference type="EMBL" id="GFG37331.1"/>
    </source>
</evidence>
<dbReference type="FunFam" id="3.30.160.60:FF:000557">
    <property type="entry name" value="zinc finger and SCAN domain-containing protein 29"/>
    <property type="match status" value="1"/>
</dbReference>
<evidence type="ECO:0000256" key="4">
    <source>
        <dbReference type="ARBA" id="ARBA00022737"/>
    </source>
</evidence>
<dbReference type="Proteomes" id="UP000502823">
    <property type="component" value="Unassembled WGS sequence"/>
</dbReference>
<comment type="similarity">
    <text evidence="2">Belongs to the krueppel C2H2-type zinc-finger protein family.</text>
</comment>
<dbReference type="GO" id="GO:0000978">
    <property type="term" value="F:RNA polymerase II cis-regulatory region sequence-specific DNA binding"/>
    <property type="evidence" value="ECO:0007669"/>
    <property type="project" value="TreeGrafter"/>
</dbReference>
<feature type="domain" description="C2H2-type" evidence="13">
    <location>
        <begin position="410"/>
        <end position="437"/>
    </location>
</feature>
<feature type="domain" description="C2H2-type" evidence="13">
    <location>
        <begin position="326"/>
        <end position="353"/>
    </location>
</feature>
<comment type="caution">
    <text evidence="14">The sequence shown here is derived from an EMBL/GenBank/DDBJ whole genome shotgun (WGS) entry which is preliminary data.</text>
</comment>
<reference evidence="15" key="1">
    <citation type="submission" date="2020-01" db="EMBL/GenBank/DDBJ databases">
        <title>Draft genome sequence of the Termite Coptotermes fromosanus.</title>
        <authorList>
            <person name="Itakura S."/>
            <person name="Yosikawa Y."/>
            <person name="Umezawa K."/>
        </authorList>
    </citation>
    <scope>NUCLEOTIDE SEQUENCE [LARGE SCALE GENOMIC DNA]</scope>
</reference>
<dbReference type="InParanoid" id="A0A6L2PXH7"/>
<dbReference type="GO" id="GO:0005654">
    <property type="term" value="C:nucleoplasm"/>
    <property type="evidence" value="ECO:0007669"/>
    <property type="project" value="TreeGrafter"/>
</dbReference>
<dbReference type="PANTHER" id="PTHR24399">
    <property type="entry name" value="ZINC FINGER AND BTB DOMAIN-CONTAINING"/>
    <property type="match status" value="1"/>
</dbReference>